<evidence type="ECO:0000256" key="1">
    <source>
        <dbReference type="RuleBase" id="RU000481"/>
    </source>
</evidence>
<dbReference type="PROSITE" id="PS00105">
    <property type="entry name" value="AA_TRANSFER_CLASS_1"/>
    <property type="match status" value="1"/>
</dbReference>
<dbReference type="GO" id="GO:0008483">
    <property type="term" value="F:transaminase activity"/>
    <property type="evidence" value="ECO:0007669"/>
    <property type="project" value="UniProtKB-KW"/>
</dbReference>
<dbReference type="InterPro" id="IPR015424">
    <property type="entry name" value="PyrdxlP-dep_Trfase"/>
</dbReference>
<accession>A0A023BVY1</accession>
<dbReference type="RefSeq" id="WP_034241594.1">
    <property type="nucleotide sequence ID" value="NZ_AQRA01000004.1"/>
</dbReference>
<comment type="caution">
    <text evidence="3">The sequence shown here is derived from an EMBL/GenBank/DDBJ whole genome shotgun (WGS) entry which is preliminary data.</text>
</comment>
<name>A0A023BVY1_9FLAO</name>
<dbReference type="Proteomes" id="UP000023541">
    <property type="component" value="Unassembled WGS sequence"/>
</dbReference>
<comment type="cofactor">
    <cofactor evidence="1">
        <name>pyridoxal 5'-phosphate</name>
        <dbReference type="ChEBI" id="CHEBI:597326"/>
    </cofactor>
</comment>
<sequence>MNIPIFELERVQSLFENTVDYNLTESGFHPYTLNELLEQDQIDTLTNTVLGYGQTNGSIPLRKRISAMYNGVNEENVLVTNGSSEANFIACHTLLEKGDEVVMMVPNYMQIWGIAEEMGCVPKAFHLREENKWRPDIEELKTLVTSKTKMIALCNPNNPTGYTLSSEEMQEIVTIAKRVDSWVYCDEVYRGAELNGEIIESFIGMYDKVMVNGGLSKAYALPGLRLGWLIGPETLIADTWAYHDYTSITAGIMSHYIGEIALRPEKRKEILTRNRTMLNENLKVVKQWLDQYGDLFEYVPPKSGGMLFIKYNLDINSTELAEWLRTEKSVFILAGDCYGMDHHFRIGIGERKEYILAGLERVKQALKERFNLS</sequence>
<keyword evidence="1 3" id="KW-0808">Transferase</keyword>
<gene>
    <name evidence="3" type="ORF">ATO12_14485</name>
</gene>
<dbReference type="InterPro" id="IPR015422">
    <property type="entry name" value="PyrdxlP-dep_Trfase_small"/>
</dbReference>
<dbReference type="Gene3D" id="3.90.1150.10">
    <property type="entry name" value="Aspartate Aminotransferase, domain 1"/>
    <property type="match status" value="1"/>
</dbReference>
<proteinExistence type="inferred from homology"/>
<keyword evidence="1 3" id="KW-0032">Aminotransferase</keyword>
<keyword evidence="4" id="KW-1185">Reference proteome</keyword>
<dbReference type="InterPro" id="IPR004839">
    <property type="entry name" value="Aminotransferase_I/II_large"/>
</dbReference>
<evidence type="ECO:0000313" key="4">
    <source>
        <dbReference type="Proteomes" id="UP000023541"/>
    </source>
</evidence>
<comment type="similarity">
    <text evidence="1">Belongs to the class-I pyridoxal-phosphate-dependent aminotransferase family.</text>
</comment>
<dbReference type="InterPro" id="IPR004838">
    <property type="entry name" value="NHTrfase_class1_PyrdxlP-BS"/>
</dbReference>
<feature type="domain" description="Aminotransferase class I/classII large" evidence="2">
    <location>
        <begin position="43"/>
        <end position="352"/>
    </location>
</feature>
<dbReference type="Gene3D" id="3.40.640.10">
    <property type="entry name" value="Type I PLP-dependent aspartate aminotransferase-like (Major domain)"/>
    <property type="match status" value="1"/>
</dbReference>
<dbReference type="SUPFAM" id="SSF53383">
    <property type="entry name" value="PLP-dependent transferases"/>
    <property type="match status" value="1"/>
</dbReference>
<dbReference type="GO" id="GO:0030170">
    <property type="term" value="F:pyridoxal phosphate binding"/>
    <property type="evidence" value="ECO:0007669"/>
    <property type="project" value="InterPro"/>
</dbReference>
<dbReference type="AlphaFoldDB" id="A0A023BVY1"/>
<organism evidence="3 4">
    <name type="scientific">Aquimarina atlantica</name>
    <dbReference type="NCBI Taxonomy" id="1317122"/>
    <lineage>
        <taxon>Bacteria</taxon>
        <taxon>Pseudomonadati</taxon>
        <taxon>Bacteroidota</taxon>
        <taxon>Flavobacteriia</taxon>
        <taxon>Flavobacteriales</taxon>
        <taxon>Flavobacteriaceae</taxon>
        <taxon>Aquimarina</taxon>
    </lineage>
</organism>
<dbReference type="InterPro" id="IPR015421">
    <property type="entry name" value="PyrdxlP-dep_Trfase_major"/>
</dbReference>
<evidence type="ECO:0000313" key="3">
    <source>
        <dbReference type="EMBL" id="EZH74079.1"/>
    </source>
</evidence>
<protein>
    <recommendedName>
        <fullName evidence="1">Aminotransferase</fullName>
        <ecNumber evidence="1">2.6.1.-</ecNumber>
    </recommendedName>
</protein>
<dbReference type="PANTHER" id="PTHR43510">
    <property type="entry name" value="AMINOTRANSFERASE FUNCTION, HYPOTHETICAL (EUROFUNG)"/>
    <property type="match status" value="1"/>
</dbReference>
<reference evidence="3 4" key="1">
    <citation type="submission" date="2014-04" db="EMBL/GenBank/DDBJ databases">
        <title>Aquimarina sp. 22II-S11-z7 Genome Sequencing.</title>
        <authorList>
            <person name="Lai Q."/>
        </authorList>
    </citation>
    <scope>NUCLEOTIDE SEQUENCE [LARGE SCALE GENOMIC DNA]</scope>
    <source>
        <strain evidence="3 4">22II-S11-z7</strain>
    </source>
</reference>
<dbReference type="eggNOG" id="COG0436">
    <property type="taxonomic scope" value="Bacteria"/>
</dbReference>
<evidence type="ECO:0000259" key="2">
    <source>
        <dbReference type="Pfam" id="PF00155"/>
    </source>
</evidence>
<dbReference type="PANTHER" id="PTHR43510:SF1">
    <property type="entry name" value="AMINOTRANSFERASE FUNCTION, HYPOTHETICAL (EUROFUNG)"/>
    <property type="match status" value="1"/>
</dbReference>
<dbReference type="CDD" id="cd00609">
    <property type="entry name" value="AAT_like"/>
    <property type="match status" value="1"/>
</dbReference>
<dbReference type="EC" id="2.6.1.-" evidence="1"/>
<dbReference type="Pfam" id="PF00155">
    <property type="entry name" value="Aminotran_1_2"/>
    <property type="match status" value="1"/>
</dbReference>
<dbReference type="STRING" id="1317122.ATO12_14485"/>
<dbReference type="OrthoDB" id="594134at2"/>
<dbReference type="EMBL" id="AQRA01000004">
    <property type="protein sequence ID" value="EZH74079.1"/>
    <property type="molecule type" value="Genomic_DNA"/>
</dbReference>